<keyword evidence="5 9" id="KW-0560">Oxidoreductase</keyword>
<evidence type="ECO:0000313" key="12">
    <source>
        <dbReference type="Proteomes" id="UP000824120"/>
    </source>
</evidence>
<dbReference type="InterPro" id="IPR017972">
    <property type="entry name" value="Cyt_P450_CS"/>
</dbReference>
<organism evidence="11 12">
    <name type="scientific">Solanum commersonii</name>
    <name type="common">Commerson's wild potato</name>
    <name type="synonym">Commerson's nightshade</name>
    <dbReference type="NCBI Taxonomy" id="4109"/>
    <lineage>
        <taxon>Eukaryota</taxon>
        <taxon>Viridiplantae</taxon>
        <taxon>Streptophyta</taxon>
        <taxon>Embryophyta</taxon>
        <taxon>Tracheophyta</taxon>
        <taxon>Spermatophyta</taxon>
        <taxon>Magnoliopsida</taxon>
        <taxon>eudicotyledons</taxon>
        <taxon>Gunneridae</taxon>
        <taxon>Pentapetalae</taxon>
        <taxon>asterids</taxon>
        <taxon>lamiids</taxon>
        <taxon>Solanales</taxon>
        <taxon>Solanaceae</taxon>
        <taxon>Solanoideae</taxon>
        <taxon>Solaneae</taxon>
        <taxon>Solanum</taxon>
    </lineage>
</organism>
<comment type="caution">
    <text evidence="11">The sequence shown here is derived from an EMBL/GenBank/DDBJ whole genome shotgun (WGS) entry which is preliminary data.</text>
</comment>
<dbReference type="PRINTS" id="PR00463">
    <property type="entry name" value="EP450I"/>
</dbReference>
<evidence type="ECO:0000256" key="9">
    <source>
        <dbReference type="RuleBase" id="RU000461"/>
    </source>
</evidence>
<keyword evidence="12" id="KW-1185">Reference proteome</keyword>
<reference evidence="11 12" key="1">
    <citation type="submission" date="2020-09" db="EMBL/GenBank/DDBJ databases">
        <title>De no assembly of potato wild relative species, Solanum commersonii.</title>
        <authorList>
            <person name="Cho K."/>
        </authorList>
    </citation>
    <scope>NUCLEOTIDE SEQUENCE [LARGE SCALE GENOMIC DNA]</scope>
    <source>
        <strain evidence="11">LZ3.2</strain>
        <tissue evidence="11">Leaf</tissue>
    </source>
</reference>
<dbReference type="AlphaFoldDB" id="A0A9J5XWQ8"/>
<dbReference type="EMBL" id="JACXVP010000008">
    <property type="protein sequence ID" value="KAG5592301.1"/>
    <property type="molecule type" value="Genomic_DNA"/>
</dbReference>
<evidence type="ECO:0000256" key="7">
    <source>
        <dbReference type="ARBA" id="ARBA00023033"/>
    </source>
</evidence>
<dbReference type="Proteomes" id="UP000824120">
    <property type="component" value="Chromosome 8"/>
</dbReference>
<keyword evidence="7 9" id="KW-0503">Monooxygenase</keyword>
<evidence type="ECO:0000256" key="4">
    <source>
        <dbReference type="ARBA" id="ARBA00022723"/>
    </source>
</evidence>
<keyword evidence="10" id="KW-0732">Signal</keyword>
<dbReference type="Gene3D" id="1.10.630.10">
    <property type="entry name" value="Cytochrome P450"/>
    <property type="match status" value="1"/>
</dbReference>
<evidence type="ECO:0000256" key="3">
    <source>
        <dbReference type="ARBA" id="ARBA00022617"/>
    </source>
</evidence>
<dbReference type="GO" id="GO:0016705">
    <property type="term" value="F:oxidoreductase activity, acting on paired donors, with incorporation or reduction of molecular oxygen"/>
    <property type="evidence" value="ECO:0007669"/>
    <property type="project" value="InterPro"/>
</dbReference>
<comment type="cofactor">
    <cofactor evidence="1 8">
        <name>heme</name>
        <dbReference type="ChEBI" id="CHEBI:30413"/>
    </cofactor>
</comment>
<evidence type="ECO:0000313" key="11">
    <source>
        <dbReference type="EMBL" id="KAG5592301.1"/>
    </source>
</evidence>
<accession>A0A9J5XWQ8</accession>
<dbReference type="GO" id="GO:0005506">
    <property type="term" value="F:iron ion binding"/>
    <property type="evidence" value="ECO:0007669"/>
    <property type="project" value="InterPro"/>
</dbReference>
<protein>
    <recommendedName>
        <fullName evidence="13">Cytochrome P450</fullName>
    </recommendedName>
</protein>
<dbReference type="InterPro" id="IPR002401">
    <property type="entry name" value="Cyt_P450_E_grp-I"/>
</dbReference>
<feature type="chain" id="PRO_5039898844" description="Cytochrome P450" evidence="10">
    <location>
        <begin position="27"/>
        <end position="501"/>
    </location>
</feature>
<feature type="signal peptide" evidence="10">
    <location>
        <begin position="1"/>
        <end position="26"/>
    </location>
</feature>
<proteinExistence type="inferred from homology"/>
<sequence length="501" mass="56967">MESMTMYFFASLLFILVILKIRSSHAASSSSSSSKLPPGPWKLPIIGNLHQLVAGGHLVHKVLRDLSKKHGPIMHMQLGHVSTILVSTPETAKQVMKTHDIVFASRFQPLAAKIISYDSANIGFAPYGDYWRQMRKICVLDLLSTKRVQSFRSLREEEFSGLARFLASHAGSPVNLTQLLHSTMLTFTSRAAAGKKFKNQERFISILCELLKVGTGFNIADFYPSIKWLQRITGLTSKLEKLHHEVDRLLDEIIDDHIDVDNNTTIMHEDLVDVLLRVQNDGNYEITRKNIKAVILDMFAAGTDTSATTVDWTMAEMIKNPGVLEKAQEEVRRVFGEKGYVDESNFDQLKYLKAVIKETLRLHPPAPMLLPRLSREKCNIDGYEIPHKTQVLVNVWTIGRDSRYWEDAECFKAERFLDSSIDFNGNNFEYIPFGAGRRMCPGMSFGLANVEHPLALFLYHFDWKLPNGMKHEELDMSEVYFGVTVRRKLNMHVIPIVSKPV</sequence>
<evidence type="ECO:0000256" key="5">
    <source>
        <dbReference type="ARBA" id="ARBA00023002"/>
    </source>
</evidence>
<evidence type="ECO:0000256" key="8">
    <source>
        <dbReference type="PIRSR" id="PIRSR602401-1"/>
    </source>
</evidence>
<gene>
    <name evidence="11" type="ORF">H5410_042815</name>
</gene>
<dbReference type="PROSITE" id="PS00086">
    <property type="entry name" value="CYTOCHROME_P450"/>
    <property type="match status" value="1"/>
</dbReference>
<evidence type="ECO:0000256" key="6">
    <source>
        <dbReference type="ARBA" id="ARBA00023004"/>
    </source>
</evidence>
<dbReference type="FunFam" id="1.10.630.10:FF:000008">
    <property type="entry name" value="Cytochrome P450 71D8"/>
    <property type="match status" value="1"/>
</dbReference>
<comment type="similarity">
    <text evidence="2 9">Belongs to the cytochrome P450 family.</text>
</comment>
<dbReference type="Pfam" id="PF00067">
    <property type="entry name" value="p450"/>
    <property type="match status" value="1"/>
</dbReference>
<evidence type="ECO:0000256" key="2">
    <source>
        <dbReference type="ARBA" id="ARBA00010617"/>
    </source>
</evidence>
<keyword evidence="6 8" id="KW-0408">Iron</keyword>
<dbReference type="CDD" id="cd11072">
    <property type="entry name" value="CYP71-like"/>
    <property type="match status" value="1"/>
</dbReference>
<name>A0A9J5XWQ8_SOLCO</name>
<dbReference type="InterPro" id="IPR001128">
    <property type="entry name" value="Cyt_P450"/>
</dbReference>
<keyword evidence="4 8" id="KW-0479">Metal-binding</keyword>
<evidence type="ECO:0000256" key="1">
    <source>
        <dbReference type="ARBA" id="ARBA00001971"/>
    </source>
</evidence>
<dbReference type="OrthoDB" id="1267511at2759"/>
<keyword evidence="3 8" id="KW-0349">Heme</keyword>
<evidence type="ECO:0000256" key="10">
    <source>
        <dbReference type="SAM" id="SignalP"/>
    </source>
</evidence>
<evidence type="ECO:0008006" key="13">
    <source>
        <dbReference type="Google" id="ProtNLM"/>
    </source>
</evidence>
<dbReference type="GO" id="GO:0004497">
    <property type="term" value="F:monooxygenase activity"/>
    <property type="evidence" value="ECO:0007669"/>
    <property type="project" value="UniProtKB-KW"/>
</dbReference>
<dbReference type="InterPro" id="IPR036396">
    <property type="entry name" value="Cyt_P450_sf"/>
</dbReference>
<dbReference type="PRINTS" id="PR00385">
    <property type="entry name" value="P450"/>
</dbReference>
<dbReference type="SUPFAM" id="SSF48264">
    <property type="entry name" value="Cytochrome P450"/>
    <property type="match status" value="1"/>
</dbReference>
<feature type="binding site" description="axial binding residue" evidence="8">
    <location>
        <position position="440"/>
    </location>
    <ligand>
        <name>heme</name>
        <dbReference type="ChEBI" id="CHEBI:30413"/>
    </ligand>
    <ligandPart>
        <name>Fe</name>
        <dbReference type="ChEBI" id="CHEBI:18248"/>
    </ligandPart>
</feature>
<dbReference type="PANTHER" id="PTHR47955">
    <property type="entry name" value="CYTOCHROME P450 FAMILY 71 PROTEIN"/>
    <property type="match status" value="1"/>
</dbReference>
<dbReference type="PANTHER" id="PTHR47955:SF8">
    <property type="entry name" value="CYTOCHROME P450 71D11-LIKE"/>
    <property type="match status" value="1"/>
</dbReference>
<dbReference type="GO" id="GO:0020037">
    <property type="term" value="F:heme binding"/>
    <property type="evidence" value="ECO:0007669"/>
    <property type="project" value="InterPro"/>
</dbReference>